<protein>
    <recommendedName>
        <fullName evidence="2">BTB domain-containing protein</fullName>
    </recommendedName>
</protein>
<dbReference type="EMBL" id="QGMG01001026">
    <property type="protein sequence ID" value="TVY50716.1"/>
    <property type="molecule type" value="Genomic_DNA"/>
</dbReference>
<keyword evidence="4" id="KW-1185">Reference proteome</keyword>
<gene>
    <name evidence="3" type="ORF">LCER1_G007178</name>
</gene>
<evidence type="ECO:0000313" key="4">
    <source>
        <dbReference type="Proteomes" id="UP000481288"/>
    </source>
</evidence>
<organism evidence="3 4">
    <name type="scientific">Lachnellula cervina</name>
    <dbReference type="NCBI Taxonomy" id="1316786"/>
    <lineage>
        <taxon>Eukaryota</taxon>
        <taxon>Fungi</taxon>
        <taxon>Dikarya</taxon>
        <taxon>Ascomycota</taxon>
        <taxon>Pezizomycotina</taxon>
        <taxon>Leotiomycetes</taxon>
        <taxon>Helotiales</taxon>
        <taxon>Lachnaceae</taxon>
        <taxon>Lachnellula</taxon>
    </lineage>
</organism>
<feature type="compositionally biased region" description="Low complexity" evidence="1">
    <location>
        <begin position="143"/>
        <end position="159"/>
    </location>
</feature>
<evidence type="ECO:0000259" key="2">
    <source>
        <dbReference type="PROSITE" id="PS50097"/>
    </source>
</evidence>
<dbReference type="Gene3D" id="3.30.710.10">
    <property type="entry name" value="Potassium Channel Kv1.1, Chain A"/>
    <property type="match status" value="1"/>
</dbReference>
<evidence type="ECO:0000256" key="1">
    <source>
        <dbReference type="SAM" id="MobiDB-lite"/>
    </source>
</evidence>
<dbReference type="Proteomes" id="UP000481288">
    <property type="component" value="Unassembled WGS sequence"/>
</dbReference>
<feature type="compositionally biased region" description="Low complexity" evidence="1">
    <location>
        <begin position="201"/>
        <end position="214"/>
    </location>
</feature>
<feature type="domain" description="BTB" evidence="2">
    <location>
        <begin position="30"/>
        <end position="104"/>
    </location>
</feature>
<dbReference type="OrthoDB" id="194443at2759"/>
<name>A0A7D8YPU0_9HELO</name>
<dbReference type="InterPro" id="IPR011333">
    <property type="entry name" value="SKP1/BTB/POZ_sf"/>
</dbReference>
<proteinExistence type="predicted"/>
<feature type="region of interest" description="Disordered" evidence="1">
    <location>
        <begin position="143"/>
        <end position="217"/>
    </location>
</feature>
<feature type="compositionally biased region" description="Polar residues" evidence="1">
    <location>
        <begin position="176"/>
        <end position="196"/>
    </location>
</feature>
<dbReference type="PANTHER" id="PTHR47843:SF2">
    <property type="entry name" value="BTB DOMAIN-CONTAINING PROTEIN"/>
    <property type="match status" value="1"/>
</dbReference>
<dbReference type="PANTHER" id="PTHR47843">
    <property type="entry name" value="BTB DOMAIN-CONTAINING PROTEIN-RELATED"/>
    <property type="match status" value="1"/>
</dbReference>
<dbReference type="AlphaFoldDB" id="A0A7D8YPU0"/>
<comment type="caution">
    <text evidence="3">The sequence shown here is derived from an EMBL/GenBank/DDBJ whole genome shotgun (WGS) entry which is preliminary data.</text>
</comment>
<dbReference type="CDD" id="cd18186">
    <property type="entry name" value="BTB_POZ_ZBTB_KLHL-like"/>
    <property type="match status" value="1"/>
</dbReference>
<dbReference type="PROSITE" id="PS50097">
    <property type="entry name" value="BTB"/>
    <property type="match status" value="1"/>
</dbReference>
<accession>A0A7D8YPU0</accession>
<evidence type="ECO:0000313" key="3">
    <source>
        <dbReference type="EMBL" id="TVY50716.1"/>
    </source>
</evidence>
<sequence>MSTNNDAKSMSDDLPYDDFMKSVLPMFSGPQVNIRVGEHGPAHHISKDILCKNSPYFAAMFAAGHFKEGAEDAAVLEEIEGVVTPRSFQALVQWLYRGRVAFPVSLPPQEEISQILELVRLADMTGVTGVDKAMSERLRLIFGSSQPPSQPQQHGPQPGARNPLTASNPPNIPPLGSTQNLHANIPSNAQPQQQPSHVVRAQISSAGSSSQASQNTRSILMTQSQARSVAQRAMAQRQPSNIVPQTISHRFPGHNADDITALHMAQTAKLHPDNPVRRMVAAAAVELYLLNPHYRFQNVVKDTPSFAMDLLREVHGTLHNPGRGAGYFVDPISGEAYMIGH</sequence>
<dbReference type="InterPro" id="IPR000210">
    <property type="entry name" value="BTB/POZ_dom"/>
</dbReference>
<dbReference type="Pfam" id="PF00651">
    <property type="entry name" value="BTB"/>
    <property type="match status" value="1"/>
</dbReference>
<reference evidence="3 4" key="1">
    <citation type="submission" date="2018-05" db="EMBL/GenBank/DDBJ databases">
        <title>Whole genome sequencing for identification of molecular markers to develop diagnostic detection tools for the regulated plant pathogen Lachnellula willkommii.</title>
        <authorList>
            <person name="Giroux E."/>
            <person name="Bilodeau G."/>
        </authorList>
    </citation>
    <scope>NUCLEOTIDE SEQUENCE [LARGE SCALE GENOMIC DNA]</scope>
    <source>
        <strain evidence="3 4">CBS 625.97</strain>
    </source>
</reference>
<dbReference type="SUPFAM" id="SSF54695">
    <property type="entry name" value="POZ domain"/>
    <property type="match status" value="1"/>
</dbReference>
<dbReference type="SMART" id="SM00225">
    <property type="entry name" value="BTB"/>
    <property type="match status" value="1"/>
</dbReference>